<gene>
    <name evidence="5" type="ORF">GEV02_04240</name>
</gene>
<accession>A0A6A7MXF1</accession>
<evidence type="ECO:0000313" key="6">
    <source>
        <dbReference type="Proteomes" id="UP000440498"/>
    </source>
</evidence>
<dbReference type="EMBL" id="WHUG01000001">
    <property type="protein sequence ID" value="MQA37348.1"/>
    <property type="molecule type" value="Genomic_DNA"/>
</dbReference>
<dbReference type="InterPro" id="IPR001482">
    <property type="entry name" value="T2SS/T4SS_dom"/>
</dbReference>
<dbReference type="SUPFAM" id="SSF160246">
    <property type="entry name" value="EspE N-terminal domain-like"/>
    <property type="match status" value="1"/>
</dbReference>
<proteinExistence type="inferred from homology"/>
<sequence length="547" mass="58214">MLAAARARAGSGGRTLAQEVAAAAGIAVEALQGLSQSAFGLPYLALPALCAAPPQLAQLGFSDCVGRGIYPLAQPGGVLFVVADPWDEPLLQWLSSRSGGYPALGWAALADIEAALAQAQAGIKASGQLGQRIAPAGAATDGGKAISLESIERSSSAVVRFVDSAIYDALQAGASDIHFECDRAGVRVKLRLDGVLAVVAELADPQRAEEVISRIKVLAQLDIAERRVPQDGRFRAAVGRRELDFRVSVMPSIHGEDAVLRLLDKTQLHDAANVISLASLGLDDDAITRIRRLARKPHGMLLVTGPTGSGKTTTLYAALSEIRTEQDKIITIEDPVEYELPGVLQIPVNEKKGLTFSQGLRSILRHDPDKILVGEIRDPETAEIAVQAALTGHLVFTTVHANSVFDVISRFAHMDIDLYSVMSALNGIVAQRLIRSNCPRCAQPEAPAPALRDRLLAAGIAPDGVRLARSPGCEHCRHTGYKGRRAIAEVLPVGDSLRAMILRRADVADIKRHALELGVRPLALRALDLVACGATTIDEVERVVDYD</sequence>
<protein>
    <submittedName>
        <fullName evidence="5">Type II/IV secretion system protein</fullName>
    </submittedName>
</protein>
<evidence type="ECO:0000256" key="1">
    <source>
        <dbReference type="ARBA" id="ARBA00006611"/>
    </source>
</evidence>
<evidence type="ECO:0000259" key="4">
    <source>
        <dbReference type="PROSITE" id="PS00662"/>
    </source>
</evidence>
<dbReference type="Gene3D" id="3.30.450.90">
    <property type="match status" value="1"/>
</dbReference>
<evidence type="ECO:0000256" key="3">
    <source>
        <dbReference type="ARBA" id="ARBA00022840"/>
    </source>
</evidence>
<dbReference type="Proteomes" id="UP000440498">
    <property type="component" value="Unassembled WGS sequence"/>
</dbReference>
<evidence type="ECO:0000256" key="2">
    <source>
        <dbReference type="ARBA" id="ARBA00022741"/>
    </source>
</evidence>
<dbReference type="Pfam" id="PF00437">
    <property type="entry name" value="T2SSE"/>
    <property type="match status" value="1"/>
</dbReference>
<dbReference type="CDD" id="cd01129">
    <property type="entry name" value="PulE-GspE-like"/>
    <property type="match status" value="1"/>
</dbReference>
<comment type="similarity">
    <text evidence="1">Belongs to the GSP E family.</text>
</comment>
<comment type="caution">
    <text evidence="5">The sequence shown here is derived from an EMBL/GenBank/DDBJ whole genome shotgun (WGS) entry which is preliminary data.</text>
</comment>
<dbReference type="PANTHER" id="PTHR30258">
    <property type="entry name" value="TYPE II SECRETION SYSTEM PROTEIN GSPE-RELATED"/>
    <property type="match status" value="1"/>
</dbReference>
<dbReference type="GO" id="GO:0005524">
    <property type="term" value="F:ATP binding"/>
    <property type="evidence" value="ECO:0007669"/>
    <property type="project" value="UniProtKB-KW"/>
</dbReference>
<keyword evidence="3" id="KW-0067">ATP-binding</keyword>
<evidence type="ECO:0000313" key="5">
    <source>
        <dbReference type="EMBL" id="MQA37348.1"/>
    </source>
</evidence>
<organism evidence="5 6">
    <name type="scientific">Rugamonas aquatica</name>
    <dbReference type="NCBI Taxonomy" id="2743357"/>
    <lineage>
        <taxon>Bacteria</taxon>
        <taxon>Pseudomonadati</taxon>
        <taxon>Pseudomonadota</taxon>
        <taxon>Betaproteobacteria</taxon>
        <taxon>Burkholderiales</taxon>
        <taxon>Oxalobacteraceae</taxon>
        <taxon>Telluria group</taxon>
        <taxon>Rugamonas</taxon>
    </lineage>
</organism>
<dbReference type="InterPro" id="IPR027417">
    <property type="entry name" value="P-loop_NTPase"/>
</dbReference>
<dbReference type="PANTHER" id="PTHR30258:SF1">
    <property type="entry name" value="PROTEIN TRANSPORT PROTEIN HOFB HOMOLOG"/>
    <property type="match status" value="1"/>
</dbReference>
<dbReference type="SUPFAM" id="SSF52540">
    <property type="entry name" value="P-loop containing nucleoside triphosphate hydrolases"/>
    <property type="match status" value="1"/>
</dbReference>
<feature type="domain" description="Bacterial type II secretion system protein E" evidence="4">
    <location>
        <begin position="364"/>
        <end position="378"/>
    </location>
</feature>
<name>A0A6A7MXF1_9BURK</name>
<reference evidence="5 6" key="1">
    <citation type="submission" date="2019-10" db="EMBL/GenBank/DDBJ databases">
        <title>Two novel species isolated from a subtropical stream in China.</title>
        <authorList>
            <person name="Lu H."/>
        </authorList>
    </citation>
    <scope>NUCLEOTIDE SEQUENCE [LARGE SCALE GENOMIC DNA]</scope>
    <source>
        <strain evidence="5 6">FT29W</strain>
    </source>
</reference>
<dbReference type="PROSITE" id="PS00662">
    <property type="entry name" value="T2SP_E"/>
    <property type="match status" value="1"/>
</dbReference>
<dbReference type="InterPro" id="IPR037257">
    <property type="entry name" value="T2SS_E_N_sf"/>
</dbReference>
<dbReference type="AlphaFoldDB" id="A0A6A7MXF1"/>
<keyword evidence="2" id="KW-0547">Nucleotide-binding</keyword>
<dbReference type="GO" id="GO:0005886">
    <property type="term" value="C:plasma membrane"/>
    <property type="evidence" value="ECO:0007669"/>
    <property type="project" value="TreeGrafter"/>
</dbReference>
<dbReference type="GO" id="GO:0016887">
    <property type="term" value="F:ATP hydrolysis activity"/>
    <property type="evidence" value="ECO:0007669"/>
    <property type="project" value="TreeGrafter"/>
</dbReference>
<dbReference type="Pfam" id="PF05157">
    <property type="entry name" value="MshEN"/>
    <property type="match status" value="1"/>
</dbReference>
<dbReference type="InterPro" id="IPR007831">
    <property type="entry name" value="T2SS_GspE_N"/>
</dbReference>
<dbReference type="Gene3D" id="3.40.50.300">
    <property type="entry name" value="P-loop containing nucleotide triphosphate hydrolases"/>
    <property type="match status" value="1"/>
</dbReference>
<keyword evidence="6" id="KW-1185">Reference proteome</keyword>